<keyword evidence="3" id="KW-0812">Transmembrane</keyword>
<dbReference type="Gene3D" id="1.20.1600.10">
    <property type="entry name" value="Outer membrane efflux proteins (OEP)"/>
    <property type="match status" value="2"/>
</dbReference>
<sequence length="565" mass="62252">MKFEVFRKITLCGFIVVLIFSGIPIFAESDVEAPYELPTMTADEEIRSHKGYDIPEKAEEKIAELTVTSTEAVSYGLEHSKVLETLDKKISLATITLIMTSDNRTEIKEAQNTIDDAKEIIHENNVKLAQAQSELNQAQAALDAGVTPVTLPLVDGNGTPLVDAQGNPIVLTPGSHIRTSLGTLPSPALAPAMADALAAGIITKIQSSLDTKQAQIDANTTALVSASTTLDLKEKEFKSVLSNVSDSLGMKLQNSSNVQFTADEASDLMLTMAGVNLDVTRYAKRIYKNQIAMLIQKDYHDALLASKTLDLKKTAEERGKTQYDLIELSYQNGMKSKQDLLLSKMYYDSTRIATRVAEADYTNCLTTLKKDMNLNLDCALTLVEPTVSLSNPISLEEALISGTTNRIEIQKCLGQLQIMKLNYALLEKRPASIKDTNAETEAHFQMEEAELNLDITKNTVASEIRQSYENLMSMQEAMLYTDELVAEAKEVVEISKLKYEQGFGADNALLQSLNLEASSGTIIELIAAEEKLSEIEENVAKIRYNYIMAKIKYYNDAALLNVLED</sequence>
<keyword evidence="5" id="KW-0998">Cell outer membrane</keyword>
<keyword evidence="8" id="KW-1185">Reference proteome</keyword>
<evidence type="ECO:0000256" key="3">
    <source>
        <dbReference type="ARBA" id="ARBA00022692"/>
    </source>
</evidence>
<comment type="subcellular location">
    <subcellularLocation>
        <location evidence="1">Cell outer membrane</location>
    </subcellularLocation>
</comment>
<accession>A0ABR9ZXB1</accession>
<name>A0ABR9ZXB1_9FIRM</name>
<evidence type="ECO:0000256" key="1">
    <source>
        <dbReference type="ARBA" id="ARBA00004442"/>
    </source>
</evidence>
<evidence type="ECO:0000256" key="6">
    <source>
        <dbReference type="SAM" id="Coils"/>
    </source>
</evidence>
<feature type="coiled-coil region" evidence="6">
    <location>
        <begin position="107"/>
        <end position="141"/>
    </location>
</feature>
<reference evidence="7 8" key="1">
    <citation type="submission" date="2020-11" db="EMBL/GenBank/DDBJ databases">
        <title>Fusibacter basophilias sp. nov.</title>
        <authorList>
            <person name="Qiu D."/>
        </authorList>
    </citation>
    <scope>NUCLEOTIDE SEQUENCE [LARGE SCALE GENOMIC DNA]</scope>
    <source>
        <strain evidence="7 8">Q10-2</strain>
    </source>
</reference>
<keyword evidence="4" id="KW-0472">Membrane</keyword>
<protein>
    <submittedName>
        <fullName evidence="7">TolC family protein</fullName>
    </submittedName>
</protein>
<proteinExistence type="predicted"/>
<keyword evidence="6" id="KW-0175">Coiled coil</keyword>
<evidence type="ECO:0000256" key="4">
    <source>
        <dbReference type="ARBA" id="ARBA00023136"/>
    </source>
</evidence>
<gene>
    <name evidence="7" type="ORF">ISU02_18590</name>
</gene>
<keyword evidence="2" id="KW-1134">Transmembrane beta strand</keyword>
<dbReference type="PANTHER" id="PTHR30026">
    <property type="entry name" value="OUTER MEMBRANE PROTEIN TOLC"/>
    <property type="match status" value="1"/>
</dbReference>
<evidence type="ECO:0000313" key="8">
    <source>
        <dbReference type="Proteomes" id="UP000614200"/>
    </source>
</evidence>
<organism evidence="7 8">
    <name type="scientific">Fusibacter ferrireducens</name>
    <dbReference type="NCBI Taxonomy" id="2785058"/>
    <lineage>
        <taxon>Bacteria</taxon>
        <taxon>Bacillati</taxon>
        <taxon>Bacillota</taxon>
        <taxon>Clostridia</taxon>
        <taxon>Eubacteriales</taxon>
        <taxon>Eubacteriales Family XII. Incertae Sedis</taxon>
        <taxon>Fusibacter</taxon>
    </lineage>
</organism>
<dbReference type="InterPro" id="IPR051906">
    <property type="entry name" value="TolC-like"/>
</dbReference>
<evidence type="ECO:0000256" key="2">
    <source>
        <dbReference type="ARBA" id="ARBA00022452"/>
    </source>
</evidence>
<dbReference type="Proteomes" id="UP000614200">
    <property type="component" value="Unassembled WGS sequence"/>
</dbReference>
<comment type="caution">
    <text evidence="7">The sequence shown here is derived from an EMBL/GenBank/DDBJ whole genome shotgun (WGS) entry which is preliminary data.</text>
</comment>
<evidence type="ECO:0000256" key="5">
    <source>
        <dbReference type="ARBA" id="ARBA00023237"/>
    </source>
</evidence>
<dbReference type="RefSeq" id="WP_194703355.1">
    <property type="nucleotide sequence ID" value="NZ_JADKNH010000013.1"/>
</dbReference>
<evidence type="ECO:0000313" key="7">
    <source>
        <dbReference type="EMBL" id="MBF4695112.1"/>
    </source>
</evidence>
<dbReference type="PANTHER" id="PTHR30026:SF20">
    <property type="entry name" value="OUTER MEMBRANE PROTEIN TOLC"/>
    <property type="match status" value="1"/>
</dbReference>
<dbReference type="SUPFAM" id="SSF56954">
    <property type="entry name" value="Outer membrane efflux proteins (OEP)"/>
    <property type="match status" value="1"/>
</dbReference>
<dbReference type="EMBL" id="JADKNH010000013">
    <property type="protein sequence ID" value="MBF4695112.1"/>
    <property type="molecule type" value="Genomic_DNA"/>
</dbReference>